<comment type="caution">
    <text evidence="1">The sequence shown here is derived from an EMBL/GenBank/DDBJ whole genome shotgun (WGS) entry which is preliminary data.</text>
</comment>
<dbReference type="Proteomes" id="UP000241426">
    <property type="component" value="Unassembled WGS sequence"/>
</dbReference>
<dbReference type="eggNOG" id="ENOG5031NIB">
    <property type="taxonomic scope" value="Bacteria"/>
</dbReference>
<dbReference type="EMBL" id="PYNF01000004">
    <property type="protein sequence ID" value="PSU99894.1"/>
    <property type="molecule type" value="Genomic_DNA"/>
</dbReference>
<name>A0A0B7JG69_9GAMM</name>
<dbReference type="GeneID" id="29945942"/>
<evidence type="ECO:0000313" key="1">
    <source>
        <dbReference type="EMBL" id="PSU99894.1"/>
    </source>
</evidence>
<accession>A0A2T3KK57</accession>
<sequence length="60" mass="7322">MNKKTLIADTHDIFEAFIINGLHRNYCIYCQFPFNDHLVNQHNYGEHFDIEFNDGYRYHQ</sequence>
<dbReference type="AlphaFoldDB" id="A0A0B7JG69"/>
<accession>A0A0B7JG69</accession>
<reference evidence="1 2" key="1">
    <citation type="submission" date="2018-01" db="EMBL/GenBank/DDBJ databases">
        <title>Whole genome sequencing of Histamine producing bacteria.</title>
        <authorList>
            <person name="Butler K."/>
        </authorList>
    </citation>
    <scope>NUCLEOTIDE SEQUENCE [LARGE SCALE GENOMIC DNA]</scope>
    <source>
        <strain evidence="1 2">FS-7.2</strain>
    </source>
</reference>
<organism evidence="1 2">
    <name type="scientific">Photobacterium kishitanii</name>
    <dbReference type="NCBI Taxonomy" id="318456"/>
    <lineage>
        <taxon>Bacteria</taxon>
        <taxon>Pseudomonadati</taxon>
        <taxon>Pseudomonadota</taxon>
        <taxon>Gammaproteobacteria</taxon>
        <taxon>Vibrionales</taxon>
        <taxon>Vibrionaceae</taxon>
        <taxon>Photobacterium</taxon>
    </lineage>
</organism>
<evidence type="ECO:0000313" key="2">
    <source>
        <dbReference type="Proteomes" id="UP000241426"/>
    </source>
</evidence>
<protein>
    <submittedName>
        <fullName evidence="1">Uncharacterized protein</fullName>
    </submittedName>
</protein>
<gene>
    <name evidence="1" type="ORF">C9J27_06495</name>
</gene>
<proteinExistence type="predicted"/>
<dbReference type="RefSeq" id="WP_036790475.1">
    <property type="nucleotide sequence ID" value="NZ_JAUZMX010000002.1"/>
</dbReference>